<comment type="caution">
    <text evidence="1">The sequence shown here is derived from an EMBL/GenBank/DDBJ whole genome shotgun (WGS) entry which is preliminary data.</text>
</comment>
<organism evidence="1 2">
    <name type="scientific">Monosporascus cannonballus</name>
    <dbReference type="NCBI Taxonomy" id="155416"/>
    <lineage>
        <taxon>Eukaryota</taxon>
        <taxon>Fungi</taxon>
        <taxon>Dikarya</taxon>
        <taxon>Ascomycota</taxon>
        <taxon>Pezizomycotina</taxon>
        <taxon>Sordariomycetes</taxon>
        <taxon>Xylariomycetidae</taxon>
        <taxon>Xylariales</taxon>
        <taxon>Xylariales incertae sedis</taxon>
        <taxon>Monosporascus</taxon>
    </lineage>
</organism>
<name>A0ABY0HJH7_9PEZI</name>
<protein>
    <submittedName>
        <fullName evidence="1">Uncharacterized protein</fullName>
    </submittedName>
</protein>
<proteinExistence type="predicted"/>
<reference evidence="1 2" key="1">
    <citation type="submission" date="2018-06" db="EMBL/GenBank/DDBJ databases">
        <title>Complete Genomes of Monosporascus.</title>
        <authorList>
            <person name="Robinson A.J."/>
            <person name="Natvig D.O."/>
        </authorList>
    </citation>
    <scope>NUCLEOTIDE SEQUENCE [LARGE SCALE GENOMIC DNA]</scope>
    <source>
        <strain evidence="1 2">CBS 609.92</strain>
    </source>
</reference>
<sequence length="320" mass="36930">MADPTDAVEVSPLWGSLPAEQFLIRNWDPASSLAPDEQRRTLIRAFLAMENVPTEWCPKANNGNISRVPTESEVLSILAPWRPLSLRKVAAHIWQDRPEGVIILRTYYGNDDEAAAKFEEWLDREMGICGFNYEEDNWWRILDDREHFNLPDDEWHRVFDVLPELVGYSGQPRLPIAEMLAEARRRADYKRSAHPDLIDENYYSSLSQTNILEDLVLDEAQERWLAIANRDSFESEDENKIDRFRLLMLDGHGNIVKESDIWPEEIPMLVNTPDRGQFRDSRWWVGGVVGPRYKHDGDIGSAVFAAIRNIRSRNPVTGDS</sequence>
<dbReference type="Proteomes" id="UP000294003">
    <property type="component" value="Unassembled WGS sequence"/>
</dbReference>
<accession>A0ABY0HJH7</accession>
<evidence type="ECO:0000313" key="2">
    <source>
        <dbReference type="Proteomes" id="UP000294003"/>
    </source>
</evidence>
<gene>
    <name evidence="1" type="ORF">DL762_000862</name>
</gene>
<evidence type="ECO:0000313" key="1">
    <source>
        <dbReference type="EMBL" id="RYO93907.1"/>
    </source>
</evidence>
<keyword evidence="2" id="KW-1185">Reference proteome</keyword>
<dbReference type="EMBL" id="QJNS01000014">
    <property type="protein sequence ID" value="RYO93907.1"/>
    <property type="molecule type" value="Genomic_DNA"/>
</dbReference>